<feature type="region of interest" description="Disordered" evidence="1">
    <location>
        <begin position="112"/>
        <end position="160"/>
    </location>
</feature>
<protein>
    <submittedName>
        <fullName evidence="3">Uncharacterized protein</fullName>
    </submittedName>
</protein>
<comment type="caution">
    <text evidence="3">The sequence shown here is derived from an EMBL/GenBank/DDBJ whole genome shotgun (WGS) entry which is preliminary data.</text>
</comment>
<dbReference type="PANTHER" id="PTHR34835">
    <property type="entry name" value="OS07G0283600 PROTEIN-RELATED"/>
    <property type="match status" value="1"/>
</dbReference>
<feature type="signal peptide" evidence="2">
    <location>
        <begin position="1"/>
        <end position="25"/>
    </location>
</feature>
<proteinExistence type="predicted"/>
<name>A0A811R1Q4_9POAL</name>
<organism evidence="3 4">
    <name type="scientific">Miscanthus lutarioriparius</name>
    <dbReference type="NCBI Taxonomy" id="422564"/>
    <lineage>
        <taxon>Eukaryota</taxon>
        <taxon>Viridiplantae</taxon>
        <taxon>Streptophyta</taxon>
        <taxon>Embryophyta</taxon>
        <taxon>Tracheophyta</taxon>
        <taxon>Spermatophyta</taxon>
        <taxon>Magnoliopsida</taxon>
        <taxon>Liliopsida</taxon>
        <taxon>Poales</taxon>
        <taxon>Poaceae</taxon>
        <taxon>PACMAD clade</taxon>
        <taxon>Panicoideae</taxon>
        <taxon>Andropogonodae</taxon>
        <taxon>Andropogoneae</taxon>
        <taxon>Saccharinae</taxon>
        <taxon>Miscanthus</taxon>
    </lineage>
</organism>
<evidence type="ECO:0000313" key="4">
    <source>
        <dbReference type="Proteomes" id="UP000604825"/>
    </source>
</evidence>
<feature type="compositionally biased region" description="Low complexity" evidence="1">
    <location>
        <begin position="130"/>
        <end position="142"/>
    </location>
</feature>
<dbReference type="Proteomes" id="UP000604825">
    <property type="component" value="Unassembled WGS sequence"/>
</dbReference>
<feature type="compositionally biased region" description="Basic and acidic residues" evidence="1">
    <location>
        <begin position="116"/>
        <end position="128"/>
    </location>
</feature>
<dbReference type="EMBL" id="CAJGYO010000012">
    <property type="protein sequence ID" value="CAD6263305.1"/>
    <property type="molecule type" value="Genomic_DNA"/>
</dbReference>
<reference evidence="3" key="1">
    <citation type="submission" date="2020-10" db="EMBL/GenBank/DDBJ databases">
        <authorList>
            <person name="Han B."/>
            <person name="Lu T."/>
            <person name="Zhao Q."/>
            <person name="Huang X."/>
            <person name="Zhao Y."/>
        </authorList>
    </citation>
    <scope>NUCLEOTIDE SEQUENCE</scope>
</reference>
<feature type="chain" id="PRO_5032388398" evidence="2">
    <location>
        <begin position="26"/>
        <end position="464"/>
    </location>
</feature>
<evidence type="ECO:0000256" key="1">
    <source>
        <dbReference type="SAM" id="MobiDB-lite"/>
    </source>
</evidence>
<keyword evidence="4" id="KW-1185">Reference proteome</keyword>
<gene>
    <name evidence="3" type="ORF">NCGR_LOCUS46614</name>
</gene>
<evidence type="ECO:0000256" key="2">
    <source>
        <dbReference type="SAM" id="SignalP"/>
    </source>
</evidence>
<dbReference type="PANTHER" id="PTHR34835:SF82">
    <property type="entry name" value="OS01G0826651 PROTEIN"/>
    <property type="match status" value="1"/>
</dbReference>
<keyword evidence="2" id="KW-0732">Signal</keyword>
<evidence type="ECO:0000313" key="3">
    <source>
        <dbReference type="EMBL" id="CAD6263305.1"/>
    </source>
</evidence>
<accession>A0A811R1Q4</accession>
<dbReference type="OrthoDB" id="588867at2759"/>
<dbReference type="AlphaFoldDB" id="A0A811R1Q4"/>
<sequence>MSSSSLGLLFSECVLFLSSLPTLHGVPNFLAVVRDRRWFTVLGSDPVSLVVAARRPGPDDRHRPPFAAPLSPVLAVLFGDFVSSVTAFLDACCYELGIITLHWQFLMADEGDSSSEGEKSEQRDELELHSSNSDESGSSGASDDNHNDGDGSDSGESTCNESISFQSQFSMPKLLKVIGGLTEAQIQLVKQCGFGSILKLKCSIMPYKQLIVWLARCYDKETQSIKIPGTRAFKIDGCTIHWILGIPRGGAKIKSRASQELKCVIANDTTPGPLAPKIQDLIAMITPDLVGERFGRIFMLVVLSIFLCPSSSSGASCHYYDGIRSVKKIKSYDWCDAVVSCLNSGLCKFQQSVAKGSTSEKPTLSGCIFVLFLSDFQLMSILCLAFVLLQVTILSDMEDIWKFLRETKYIICARHMWLQPPDSLLKSMQNHFKACAQMIDEEAENIGKQKLNGQGTGKMGIAGQ</sequence>